<dbReference type="InterPro" id="IPR000611">
    <property type="entry name" value="NPY_rcpt"/>
</dbReference>
<feature type="transmembrane region" description="Helical" evidence="10">
    <location>
        <begin position="223"/>
        <end position="244"/>
    </location>
</feature>
<dbReference type="PRINTS" id="PR00237">
    <property type="entry name" value="GPCRRHODOPSN"/>
</dbReference>
<keyword evidence="6 10" id="KW-0472">Membrane</keyword>
<dbReference type="PROSITE" id="PS00237">
    <property type="entry name" value="G_PROTEIN_RECEP_F1_1"/>
    <property type="match status" value="1"/>
</dbReference>
<dbReference type="Proteomes" id="UP001283361">
    <property type="component" value="Unassembled WGS sequence"/>
</dbReference>
<evidence type="ECO:0000256" key="10">
    <source>
        <dbReference type="SAM" id="Phobius"/>
    </source>
</evidence>
<evidence type="ECO:0000256" key="4">
    <source>
        <dbReference type="ARBA" id="ARBA00022989"/>
    </source>
</evidence>
<protein>
    <recommendedName>
        <fullName evidence="11">G-protein coupled receptors family 1 profile domain-containing protein</fullName>
    </recommendedName>
</protein>
<keyword evidence="7 9" id="KW-0675">Receptor</keyword>
<dbReference type="GO" id="GO:0005886">
    <property type="term" value="C:plasma membrane"/>
    <property type="evidence" value="ECO:0007669"/>
    <property type="project" value="TreeGrafter"/>
</dbReference>
<evidence type="ECO:0000256" key="8">
    <source>
        <dbReference type="ARBA" id="ARBA00023224"/>
    </source>
</evidence>
<feature type="domain" description="G-protein coupled receptors family 1 profile" evidence="11">
    <location>
        <begin position="223"/>
        <end position="424"/>
    </location>
</feature>
<accession>A0AAE1AV60</accession>
<keyword evidence="5 9" id="KW-0297">G-protein coupled receptor</keyword>
<dbReference type="Pfam" id="PF00001">
    <property type="entry name" value="7tm_1"/>
    <property type="match status" value="1"/>
</dbReference>
<comment type="caution">
    <text evidence="12">The sequence shown here is derived from an EMBL/GenBank/DDBJ whole genome shotgun (WGS) entry which is preliminary data.</text>
</comment>
<dbReference type="EMBL" id="JAWDGP010001105">
    <property type="protein sequence ID" value="KAK3794604.1"/>
    <property type="molecule type" value="Genomic_DNA"/>
</dbReference>
<feature type="transmembrane region" description="Helical" evidence="10">
    <location>
        <begin position="404"/>
        <end position="427"/>
    </location>
</feature>
<evidence type="ECO:0000256" key="6">
    <source>
        <dbReference type="ARBA" id="ARBA00023136"/>
    </source>
</evidence>
<feature type="transmembrane region" description="Helical" evidence="10">
    <location>
        <begin position="366"/>
        <end position="384"/>
    </location>
</feature>
<evidence type="ECO:0000256" key="2">
    <source>
        <dbReference type="ARBA" id="ARBA00010663"/>
    </source>
</evidence>
<dbReference type="PANTHER" id="PTHR45695">
    <property type="entry name" value="LEUCOKININ RECEPTOR-RELATED"/>
    <property type="match status" value="1"/>
</dbReference>
<comment type="subcellular location">
    <subcellularLocation>
        <location evidence="1">Membrane</location>
        <topology evidence="1">Multi-pass membrane protein</topology>
    </subcellularLocation>
</comment>
<dbReference type="AlphaFoldDB" id="A0AAE1AV60"/>
<dbReference type="PRINTS" id="PR01012">
    <property type="entry name" value="NRPEPTIDEYR"/>
</dbReference>
<evidence type="ECO:0000256" key="9">
    <source>
        <dbReference type="RuleBase" id="RU000688"/>
    </source>
</evidence>
<dbReference type="SUPFAM" id="SSF81321">
    <property type="entry name" value="Family A G protein-coupled receptor-like"/>
    <property type="match status" value="1"/>
</dbReference>
<feature type="transmembrane region" description="Helical" evidence="10">
    <location>
        <begin position="310"/>
        <end position="336"/>
    </location>
</feature>
<evidence type="ECO:0000313" key="12">
    <source>
        <dbReference type="EMBL" id="KAK3794604.1"/>
    </source>
</evidence>
<keyword evidence="8 9" id="KW-0807">Transducer</keyword>
<reference evidence="12" key="1">
    <citation type="journal article" date="2023" name="G3 (Bethesda)">
        <title>A reference genome for the long-term kleptoplast-retaining sea slug Elysia crispata morphotype clarki.</title>
        <authorList>
            <person name="Eastman K.E."/>
            <person name="Pendleton A.L."/>
            <person name="Shaikh M.A."/>
            <person name="Suttiyut T."/>
            <person name="Ogas R."/>
            <person name="Tomko P."/>
            <person name="Gavelis G."/>
            <person name="Widhalm J.R."/>
            <person name="Wisecaver J.H."/>
        </authorList>
    </citation>
    <scope>NUCLEOTIDE SEQUENCE</scope>
    <source>
        <strain evidence="12">ECLA1</strain>
    </source>
</reference>
<evidence type="ECO:0000256" key="3">
    <source>
        <dbReference type="ARBA" id="ARBA00022692"/>
    </source>
</evidence>
<name>A0AAE1AV60_9GAST</name>
<sequence length="512" mass="56637">MGGLNRAFISRKKYSFLLTCILAHGLLHIILASPDIRCEANSQEKQREGDDVSFFATNNASSSTSREADVSFFATNNASSSTSREGDVSFIAFFNISSSTSREGDVSFIAFFNISSSTSREGDVSFIAFFNISSSTSREGDVSFIAFFNISSSTSREGDVSFIAFFNISSSTSREGDVSFIAFFNISSSTSREGDVSFIATISTSNSISRELSELQQLQMQNVAVIVSVLTLTSISVERWFAICKPLTFQQTRTRVIVCMVVIWVVANLASIPRLVMMEVIHDSLIPPNLTVLLTTCAPRDPQFAIHYEIFLVVTFFAIPILVMGYNYTAIAVCLWSSSNTTRHLSEGDQQAIVSQLMARRRTAKMLVVVVIVFFFCFMPNYVWNILRHTVLLQLGAINHLVPAITLITQLLVYTNSCTNPIIYNFMSGKFRKEFRSACACCSHCCRQEKPQQSQMRWSRYQPRGSLGETATTRLSQAAPRTAGRWSAIASDRKTELFSVSGHSGVGPGCSV</sequence>
<gene>
    <name evidence="12" type="ORF">RRG08_003751</name>
</gene>
<evidence type="ECO:0000313" key="13">
    <source>
        <dbReference type="Proteomes" id="UP001283361"/>
    </source>
</evidence>
<organism evidence="12 13">
    <name type="scientific">Elysia crispata</name>
    <name type="common">lettuce slug</name>
    <dbReference type="NCBI Taxonomy" id="231223"/>
    <lineage>
        <taxon>Eukaryota</taxon>
        <taxon>Metazoa</taxon>
        <taxon>Spiralia</taxon>
        <taxon>Lophotrochozoa</taxon>
        <taxon>Mollusca</taxon>
        <taxon>Gastropoda</taxon>
        <taxon>Heterobranchia</taxon>
        <taxon>Euthyneura</taxon>
        <taxon>Panpulmonata</taxon>
        <taxon>Sacoglossa</taxon>
        <taxon>Placobranchoidea</taxon>
        <taxon>Plakobranchidae</taxon>
        <taxon>Elysia</taxon>
    </lineage>
</organism>
<comment type="similarity">
    <text evidence="2 9">Belongs to the G-protein coupled receptor 1 family.</text>
</comment>
<proteinExistence type="inferred from homology"/>
<keyword evidence="3 9" id="KW-0812">Transmembrane</keyword>
<keyword evidence="4 10" id="KW-1133">Transmembrane helix</keyword>
<dbReference type="PROSITE" id="PS50262">
    <property type="entry name" value="G_PROTEIN_RECEP_F1_2"/>
    <property type="match status" value="1"/>
</dbReference>
<evidence type="ECO:0000256" key="1">
    <source>
        <dbReference type="ARBA" id="ARBA00004141"/>
    </source>
</evidence>
<dbReference type="Gene3D" id="1.20.1070.10">
    <property type="entry name" value="Rhodopsin 7-helix transmembrane proteins"/>
    <property type="match status" value="1"/>
</dbReference>
<dbReference type="InterPro" id="IPR017452">
    <property type="entry name" value="GPCR_Rhodpsn_7TM"/>
</dbReference>
<dbReference type="GO" id="GO:0004983">
    <property type="term" value="F:neuropeptide Y receptor activity"/>
    <property type="evidence" value="ECO:0007669"/>
    <property type="project" value="InterPro"/>
</dbReference>
<keyword evidence="13" id="KW-1185">Reference proteome</keyword>
<dbReference type="InterPro" id="IPR000276">
    <property type="entry name" value="GPCR_Rhodpsn"/>
</dbReference>
<dbReference type="PANTHER" id="PTHR45695:SF15">
    <property type="entry name" value="OPSIN RH2"/>
    <property type="match status" value="1"/>
</dbReference>
<evidence type="ECO:0000256" key="7">
    <source>
        <dbReference type="ARBA" id="ARBA00023170"/>
    </source>
</evidence>
<evidence type="ECO:0000256" key="5">
    <source>
        <dbReference type="ARBA" id="ARBA00023040"/>
    </source>
</evidence>
<feature type="transmembrane region" description="Helical" evidence="10">
    <location>
        <begin position="256"/>
        <end position="276"/>
    </location>
</feature>
<evidence type="ECO:0000259" key="11">
    <source>
        <dbReference type="PROSITE" id="PS50262"/>
    </source>
</evidence>